<dbReference type="Proteomes" id="UP000827092">
    <property type="component" value="Unassembled WGS sequence"/>
</dbReference>
<evidence type="ECO:0000313" key="2">
    <source>
        <dbReference type="Proteomes" id="UP000827092"/>
    </source>
</evidence>
<comment type="caution">
    <text evidence="1">The sequence shown here is derived from an EMBL/GenBank/DDBJ whole genome shotgun (WGS) entry which is preliminary data.</text>
</comment>
<organism evidence="1 2">
    <name type="scientific">Oedothorax gibbosus</name>
    <dbReference type="NCBI Taxonomy" id="931172"/>
    <lineage>
        <taxon>Eukaryota</taxon>
        <taxon>Metazoa</taxon>
        <taxon>Ecdysozoa</taxon>
        <taxon>Arthropoda</taxon>
        <taxon>Chelicerata</taxon>
        <taxon>Arachnida</taxon>
        <taxon>Araneae</taxon>
        <taxon>Araneomorphae</taxon>
        <taxon>Entelegynae</taxon>
        <taxon>Araneoidea</taxon>
        <taxon>Linyphiidae</taxon>
        <taxon>Erigoninae</taxon>
        <taxon>Oedothorax</taxon>
    </lineage>
</organism>
<proteinExistence type="predicted"/>
<keyword evidence="2" id="KW-1185">Reference proteome</keyword>
<protein>
    <submittedName>
        <fullName evidence="1">Uncharacterized protein</fullName>
    </submittedName>
</protein>
<gene>
    <name evidence="1" type="ORF">JTE90_013357</name>
</gene>
<reference evidence="1 2" key="1">
    <citation type="journal article" date="2022" name="Nat. Ecol. Evol.">
        <title>A masculinizing supergene underlies an exaggerated male reproductive morph in a spider.</title>
        <authorList>
            <person name="Hendrickx F."/>
            <person name="De Corte Z."/>
            <person name="Sonet G."/>
            <person name="Van Belleghem S.M."/>
            <person name="Kostlbacher S."/>
            <person name="Vangestel C."/>
        </authorList>
    </citation>
    <scope>NUCLEOTIDE SEQUENCE [LARGE SCALE GENOMIC DNA]</scope>
    <source>
        <strain evidence="1">W744_W776</strain>
    </source>
</reference>
<accession>A0AAV6TVV5</accession>
<evidence type="ECO:0000313" key="1">
    <source>
        <dbReference type="EMBL" id="KAG8175806.1"/>
    </source>
</evidence>
<name>A0AAV6TVV5_9ARAC</name>
<dbReference type="EMBL" id="JAFNEN010000948">
    <property type="protein sequence ID" value="KAG8175806.1"/>
    <property type="molecule type" value="Genomic_DNA"/>
</dbReference>
<sequence>MIDCSRDIEENLFGESSVEKFRNDVIGHFAANELPPSDLLEESGKLFHFLKISVPKSVFSKLIQTYIVVTPHSAGP</sequence>
<dbReference type="AlphaFoldDB" id="A0AAV6TVV5"/>